<name>A0AAE0ZVQ3_9GAST</name>
<reference evidence="1" key="1">
    <citation type="journal article" date="2023" name="G3 (Bethesda)">
        <title>A reference genome for the long-term kleptoplast-retaining sea slug Elysia crispata morphotype clarki.</title>
        <authorList>
            <person name="Eastman K.E."/>
            <person name="Pendleton A.L."/>
            <person name="Shaikh M.A."/>
            <person name="Suttiyut T."/>
            <person name="Ogas R."/>
            <person name="Tomko P."/>
            <person name="Gavelis G."/>
            <person name="Widhalm J.R."/>
            <person name="Wisecaver J.H."/>
        </authorList>
    </citation>
    <scope>NUCLEOTIDE SEQUENCE</scope>
    <source>
        <strain evidence="1">ECLA1</strain>
    </source>
</reference>
<organism evidence="1 2">
    <name type="scientific">Elysia crispata</name>
    <name type="common">lettuce slug</name>
    <dbReference type="NCBI Taxonomy" id="231223"/>
    <lineage>
        <taxon>Eukaryota</taxon>
        <taxon>Metazoa</taxon>
        <taxon>Spiralia</taxon>
        <taxon>Lophotrochozoa</taxon>
        <taxon>Mollusca</taxon>
        <taxon>Gastropoda</taxon>
        <taxon>Heterobranchia</taxon>
        <taxon>Euthyneura</taxon>
        <taxon>Panpulmonata</taxon>
        <taxon>Sacoglossa</taxon>
        <taxon>Placobranchoidea</taxon>
        <taxon>Plakobranchidae</taxon>
        <taxon>Elysia</taxon>
    </lineage>
</organism>
<sequence length="86" mass="9411">MYVRETVQPLDQDSGFCNALPCSALSEAHCHGQETCSFLCVVIVVPDGRDPTTLILALRTAYEPSDTGKIGIPGYHITDRLVSFIR</sequence>
<evidence type="ECO:0000313" key="2">
    <source>
        <dbReference type="Proteomes" id="UP001283361"/>
    </source>
</evidence>
<dbReference type="EMBL" id="JAWDGP010003216">
    <property type="protein sequence ID" value="KAK3776450.1"/>
    <property type="molecule type" value="Genomic_DNA"/>
</dbReference>
<dbReference type="Proteomes" id="UP001283361">
    <property type="component" value="Unassembled WGS sequence"/>
</dbReference>
<protein>
    <submittedName>
        <fullName evidence="1">Uncharacterized protein</fullName>
    </submittedName>
</protein>
<accession>A0AAE0ZVQ3</accession>
<evidence type="ECO:0000313" key="1">
    <source>
        <dbReference type="EMBL" id="KAK3776450.1"/>
    </source>
</evidence>
<dbReference type="AlphaFoldDB" id="A0AAE0ZVQ3"/>
<keyword evidence="2" id="KW-1185">Reference proteome</keyword>
<comment type="caution">
    <text evidence="1">The sequence shown here is derived from an EMBL/GenBank/DDBJ whole genome shotgun (WGS) entry which is preliminary data.</text>
</comment>
<gene>
    <name evidence="1" type="ORF">RRG08_023802</name>
</gene>
<proteinExistence type="predicted"/>